<organism evidence="2">
    <name type="scientific">Chlorobaculum parvum</name>
    <dbReference type="NCBI Taxonomy" id="274539"/>
    <lineage>
        <taxon>Bacteria</taxon>
        <taxon>Pseudomonadati</taxon>
        <taxon>Chlorobiota</taxon>
        <taxon>Chlorobiia</taxon>
        <taxon>Chlorobiales</taxon>
        <taxon>Chlorobiaceae</taxon>
        <taxon>Chlorobaculum</taxon>
    </lineage>
</organism>
<evidence type="ECO:0000313" key="2">
    <source>
        <dbReference type="EMBL" id="HHE32372.1"/>
    </source>
</evidence>
<name>A0A7C5DEI6_9CHLB</name>
<keyword evidence="1" id="KW-1133">Transmembrane helix</keyword>
<feature type="transmembrane region" description="Helical" evidence="1">
    <location>
        <begin position="79"/>
        <end position="100"/>
    </location>
</feature>
<accession>A0A7C5DEI6</accession>
<sequence length="157" mass="17149">MGVLKRAGSSFTGLAGKAKEFFGEKHDSSPMGGYVLAGIELFRDRQPFRGYDSEPVQQASPKLSSAVFDLGASLRLKSFLYLLAVTGVFLFQISSTLAINDLAKRNERLREQLRISTSVTTAQELQVRQLQSIRNITGHARALGLDASPVPPVELKP</sequence>
<keyword evidence="1" id="KW-0472">Membrane</keyword>
<keyword evidence="1" id="KW-0812">Transmembrane</keyword>
<reference evidence="2" key="1">
    <citation type="journal article" date="2020" name="mSystems">
        <title>Genome- and Community-Level Interaction Insights into Carbon Utilization and Element Cycling Functions of Hydrothermarchaeota in Hydrothermal Sediment.</title>
        <authorList>
            <person name="Zhou Z."/>
            <person name="Liu Y."/>
            <person name="Xu W."/>
            <person name="Pan J."/>
            <person name="Luo Z.H."/>
            <person name="Li M."/>
        </authorList>
    </citation>
    <scope>NUCLEOTIDE SEQUENCE [LARGE SCALE GENOMIC DNA]</scope>
    <source>
        <strain evidence="2">HyVt-633</strain>
    </source>
</reference>
<dbReference type="AlphaFoldDB" id="A0A7C5DEI6"/>
<protein>
    <submittedName>
        <fullName evidence="2">Uncharacterized protein</fullName>
    </submittedName>
</protein>
<gene>
    <name evidence="2" type="ORF">ENL07_07040</name>
</gene>
<proteinExistence type="predicted"/>
<dbReference type="EMBL" id="DRSQ01000143">
    <property type="protein sequence ID" value="HHE32372.1"/>
    <property type="molecule type" value="Genomic_DNA"/>
</dbReference>
<evidence type="ECO:0000256" key="1">
    <source>
        <dbReference type="SAM" id="Phobius"/>
    </source>
</evidence>
<comment type="caution">
    <text evidence="2">The sequence shown here is derived from an EMBL/GenBank/DDBJ whole genome shotgun (WGS) entry which is preliminary data.</text>
</comment>
<dbReference type="Proteomes" id="UP000886058">
    <property type="component" value="Unassembled WGS sequence"/>
</dbReference>